<evidence type="ECO:0000313" key="2">
    <source>
        <dbReference type="EMBL" id="CAK64784.1"/>
    </source>
</evidence>
<name>A0C1W7_PARTE</name>
<dbReference type="KEGG" id="ptm:GSPATT00034261001"/>
<dbReference type="InParanoid" id="A0C1W7"/>
<evidence type="ECO:0000256" key="1">
    <source>
        <dbReference type="SAM" id="Phobius"/>
    </source>
</evidence>
<gene>
    <name evidence="2" type="ORF">GSPATT00034261001</name>
</gene>
<accession>A0C1W7</accession>
<feature type="transmembrane region" description="Helical" evidence="1">
    <location>
        <begin position="63"/>
        <end position="80"/>
    </location>
</feature>
<dbReference type="Proteomes" id="UP000000600">
    <property type="component" value="Unassembled WGS sequence"/>
</dbReference>
<keyword evidence="1" id="KW-1133">Transmembrane helix</keyword>
<keyword evidence="1" id="KW-0472">Membrane</keyword>
<dbReference type="AlphaFoldDB" id="A0C1W7"/>
<dbReference type="EMBL" id="CT868034">
    <property type="protein sequence ID" value="CAK64784.1"/>
    <property type="molecule type" value="Genomic_DNA"/>
</dbReference>
<protein>
    <submittedName>
        <fullName evidence="2">Uncharacterized protein</fullName>
    </submittedName>
</protein>
<organism evidence="2 3">
    <name type="scientific">Paramecium tetraurelia</name>
    <dbReference type="NCBI Taxonomy" id="5888"/>
    <lineage>
        <taxon>Eukaryota</taxon>
        <taxon>Sar</taxon>
        <taxon>Alveolata</taxon>
        <taxon>Ciliophora</taxon>
        <taxon>Intramacronucleata</taxon>
        <taxon>Oligohymenophorea</taxon>
        <taxon>Peniculida</taxon>
        <taxon>Parameciidae</taxon>
        <taxon>Paramecium</taxon>
    </lineage>
</organism>
<keyword evidence="1" id="KW-0812">Transmembrane</keyword>
<sequence length="113" mass="13379">MIYFQQVFLQMILFSRSLFKTESNIIWPFSSDEDSSEFGYSVFKSLVNSNFQFSLKLALQNPAFYTVPFGLTTFFFIIFIHHLPHRLLDQAFDQFYSKFLNQSFIPCQGIMLK</sequence>
<evidence type="ECO:0000313" key="3">
    <source>
        <dbReference type="Proteomes" id="UP000000600"/>
    </source>
</evidence>
<keyword evidence="3" id="KW-1185">Reference proteome</keyword>
<proteinExistence type="predicted"/>
<dbReference type="GeneID" id="5017944"/>
<reference evidence="2 3" key="1">
    <citation type="journal article" date="2006" name="Nature">
        <title>Global trends of whole-genome duplications revealed by the ciliate Paramecium tetraurelia.</title>
        <authorList>
            <consortium name="Genoscope"/>
            <person name="Aury J.-M."/>
            <person name="Jaillon O."/>
            <person name="Duret L."/>
            <person name="Noel B."/>
            <person name="Jubin C."/>
            <person name="Porcel B.M."/>
            <person name="Segurens B."/>
            <person name="Daubin V."/>
            <person name="Anthouard V."/>
            <person name="Aiach N."/>
            <person name="Arnaiz O."/>
            <person name="Billaut A."/>
            <person name="Beisson J."/>
            <person name="Blanc I."/>
            <person name="Bouhouche K."/>
            <person name="Camara F."/>
            <person name="Duharcourt S."/>
            <person name="Guigo R."/>
            <person name="Gogendeau D."/>
            <person name="Katinka M."/>
            <person name="Keller A.-M."/>
            <person name="Kissmehl R."/>
            <person name="Klotz C."/>
            <person name="Koll F."/>
            <person name="Le Moue A."/>
            <person name="Lepere C."/>
            <person name="Malinsky S."/>
            <person name="Nowacki M."/>
            <person name="Nowak J.K."/>
            <person name="Plattner H."/>
            <person name="Poulain J."/>
            <person name="Ruiz F."/>
            <person name="Serrano V."/>
            <person name="Zagulski M."/>
            <person name="Dessen P."/>
            <person name="Betermier M."/>
            <person name="Weissenbach J."/>
            <person name="Scarpelli C."/>
            <person name="Schachter V."/>
            <person name="Sperling L."/>
            <person name="Meyer E."/>
            <person name="Cohen J."/>
            <person name="Wincker P."/>
        </authorList>
    </citation>
    <scope>NUCLEOTIDE SEQUENCE [LARGE SCALE GENOMIC DNA]</scope>
    <source>
        <strain evidence="2 3">Stock d4-2</strain>
    </source>
</reference>
<dbReference type="RefSeq" id="XP_001432181.1">
    <property type="nucleotide sequence ID" value="XM_001432144.1"/>
</dbReference>
<dbReference type="HOGENOM" id="CLU_2138330_0_0_1"/>